<dbReference type="GO" id="GO:0016020">
    <property type="term" value="C:membrane"/>
    <property type="evidence" value="ECO:0007669"/>
    <property type="project" value="UniProtKB-SubCell"/>
</dbReference>
<feature type="transmembrane region" description="Helical" evidence="6">
    <location>
        <begin position="83"/>
        <end position="103"/>
    </location>
</feature>
<evidence type="ECO:0000256" key="4">
    <source>
        <dbReference type="ARBA" id="ARBA00022989"/>
    </source>
</evidence>
<feature type="transmembrane region" description="Helical" evidence="6">
    <location>
        <begin position="109"/>
        <end position="127"/>
    </location>
</feature>
<evidence type="ECO:0000256" key="1">
    <source>
        <dbReference type="ARBA" id="ARBA00004141"/>
    </source>
</evidence>
<keyword evidence="5 6" id="KW-0472">Membrane</keyword>
<keyword evidence="2" id="KW-1003">Cell membrane</keyword>
<proteinExistence type="predicted"/>
<accession>A0A5C8P035</accession>
<name>A0A5C8P035_9BURK</name>
<dbReference type="Pfam" id="PF01040">
    <property type="entry name" value="UbiA"/>
    <property type="match status" value="1"/>
</dbReference>
<feature type="transmembrane region" description="Helical" evidence="6">
    <location>
        <begin position="193"/>
        <end position="210"/>
    </location>
</feature>
<keyword evidence="8" id="KW-1185">Reference proteome</keyword>
<feature type="transmembrane region" description="Helical" evidence="6">
    <location>
        <begin position="246"/>
        <end position="262"/>
    </location>
</feature>
<feature type="transmembrane region" description="Helical" evidence="6">
    <location>
        <begin position="139"/>
        <end position="159"/>
    </location>
</feature>
<evidence type="ECO:0000256" key="2">
    <source>
        <dbReference type="ARBA" id="ARBA00022475"/>
    </source>
</evidence>
<dbReference type="PANTHER" id="PTHR42723:SF1">
    <property type="entry name" value="CHLOROPHYLL SYNTHASE, CHLOROPLASTIC"/>
    <property type="match status" value="1"/>
</dbReference>
<dbReference type="Gene3D" id="1.10.357.140">
    <property type="entry name" value="UbiA prenyltransferase"/>
    <property type="match status" value="1"/>
</dbReference>
<evidence type="ECO:0000313" key="7">
    <source>
        <dbReference type="EMBL" id="TXL66969.1"/>
    </source>
</evidence>
<evidence type="ECO:0000313" key="8">
    <source>
        <dbReference type="Proteomes" id="UP000321548"/>
    </source>
</evidence>
<gene>
    <name evidence="7" type="ORF">FHP08_04910</name>
</gene>
<dbReference type="OrthoDB" id="508337at2"/>
<dbReference type="RefSeq" id="WP_147703218.1">
    <property type="nucleotide sequence ID" value="NZ_VDUY01000002.1"/>
</dbReference>
<dbReference type="PANTHER" id="PTHR42723">
    <property type="entry name" value="CHLOROPHYLL SYNTHASE"/>
    <property type="match status" value="1"/>
</dbReference>
<comment type="caution">
    <text evidence="7">The sequence shown here is derived from an EMBL/GenBank/DDBJ whole genome shotgun (WGS) entry which is preliminary data.</text>
</comment>
<dbReference type="InterPro" id="IPR050475">
    <property type="entry name" value="Prenyltransferase_related"/>
</dbReference>
<dbReference type="AlphaFoldDB" id="A0A5C8P035"/>
<feature type="transmembrane region" description="Helical" evidence="6">
    <location>
        <begin position="216"/>
        <end position="234"/>
    </location>
</feature>
<protein>
    <recommendedName>
        <fullName evidence="9">Prenyltransferase</fullName>
    </recommendedName>
</protein>
<feature type="transmembrane region" description="Helical" evidence="6">
    <location>
        <begin position="23"/>
        <end position="50"/>
    </location>
</feature>
<evidence type="ECO:0000256" key="3">
    <source>
        <dbReference type="ARBA" id="ARBA00022692"/>
    </source>
</evidence>
<reference evidence="7 8" key="1">
    <citation type="submission" date="2019-06" db="EMBL/GenBank/DDBJ databases">
        <title>Quisquiliibacterium sp. nov., isolated from a maize field.</title>
        <authorList>
            <person name="Lin S.-Y."/>
            <person name="Tsai C.-F."/>
            <person name="Young C.-C."/>
        </authorList>
    </citation>
    <scope>NUCLEOTIDE SEQUENCE [LARGE SCALE GENOMIC DNA]</scope>
    <source>
        <strain evidence="7 8">CC-CFT501</strain>
    </source>
</reference>
<dbReference type="Proteomes" id="UP000321548">
    <property type="component" value="Unassembled WGS sequence"/>
</dbReference>
<sequence>MKPKTVLKLGRVSNLPTVWTNTLAGAVLAGATAFGAQMAVMLVAFSLFYVGGMFLNDAFDAEYDARERPERPIPSGEVSRSSVFLAGYAQMALGLLLLAWAGYGFGTGAGIAPVLAGVGLAAAITLYDAWHKGNPLSPLLMGLCRVLVYLGAGLCVTLVLPGALWLGAGLLLCYLIGLTYVAKQENLGEVRNLWPLLFLAAPVLHGAWLAAQSAVVAPFLLLFVVWMLVALWFLRRRQRGDIPRAVVSLIAGISLLDAMLIAGAGAPALALLALAGFAVTLFLQRYISGT</sequence>
<dbReference type="GO" id="GO:0016765">
    <property type="term" value="F:transferase activity, transferring alkyl or aryl (other than methyl) groups"/>
    <property type="evidence" value="ECO:0007669"/>
    <property type="project" value="InterPro"/>
</dbReference>
<evidence type="ECO:0008006" key="9">
    <source>
        <dbReference type="Google" id="ProtNLM"/>
    </source>
</evidence>
<dbReference type="InterPro" id="IPR044878">
    <property type="entry name" value="UbiA_sf"/>
</dbReference>
<keyword evidence="3 6" id="KW-0812">Transmembrane</keyword>
<evidence type="ECO:0000256" key="5">
    <source>
        <dbReference type="ARBA" id="ARBA00023136"/>
    </source>
</evidence>
<comment type="subcellular location">
    <subcellularLocation>
        <location evidence="1">Membrane</location>
        <topology evidence="1">Multi-pass membrane protein</topology>
    </subcellularLocation>
</comment>
<organism evidence="7 8">
    <name type="scientific">Zeimonas arvi</name>
    <dbReference type="NCBI Taxonomy" id="2498847"/>
    <lineage>
        <taxon>Bacteria</taxon>
        <taxon>Pseudomonadati</taxon>
        <taxon>Pseudomonadota</taxon>
        <taxon>Betaproteobacteria</taxon>
        <taxon>Burkholderiales</taxon>
        <taxon>Burkholderiaceae</taxon>
        <taxon>Zeimonas</taxon>
    </lineage>
</organism>
<keyword evidence="4 6" id="KW-1133">Transmembrane helix</keyword>
<feature type="transmembrane region" description="Helical" evidence="6">
    <location>
        <begin position="268"/>
        <end position="287"/>
    </location>
</feature>
<dbReference type="InterPro" id="IPR000537">
    <property type="entry name" value="UbiA_prenyltransferase"/>
</dbReference>
<dbReference type="EMBL" id="VDUY01000002">
    <property type="protein sequence ID" value="TXL66969.1"/>
    <property type="molecule type" value="Genomic_DNA"/>
</dbReference>
<dbReference type="CDD" id="cd13964">
    <property type="entry name" value="PT_UbiA_1"/>
    <property type="match status" value="1"/>
</dbReference>
<evidence type="ECO:0000256" key="6">
    <source>
        <dbReference type="SAM" id="Phobius"/>
    </source>
</evidence>